<reference evidence="2 3" key="1">
    <citation type="submission" date="2020-07" db="EMBL/GenBank/DDBJ databases">
        <title>Sequencing the genomes of 1000 actinobacteria strains.</title>
        <authorList>
            <person name="Klenk H.-P."/>
        </authorList>
    </citation>
    <scope>NUCLEOTIDE SEQUENCE [LARGE SCALE GENOMIC DNA]</scope>
    <source>
        <strain evidence="2 3">DSM 22083</strain>
    </source>
</reference>
<evidence type="ECO:0000313" key="2">
    <source>
        <dbReference type="EMBL" id="NYE72786.1"/>
    </source>
</evidence>
<comment type="caution">
    <text evidence="2">The sequence shown here is derived from an EMBL/GenBank/DDBJ whole genome shotgun (WGS) entry which is preliminary data.</text>
</comment>
<keyword evidence="1" id="KW-0812">Transmembrane</keyword>
<evidence type="ECO:0000313" key="3">
    <source>
        <dbReference type="Proteomes" id="UP000569914"/>
    </source>
</evidence>
<dbReference type="EMBL" id="JACCBU010000001">
    <property type="protein sequence ID" value="NYE72786.1"/>
    <property type="molecule type" value="Genomic_DNA"/>
</dbReference>
<keyword evidence="1" id="KW-0472">Membrane</keyword>
<feature type="transmembrane region" description="Helical" evidence="1">
    <location>
        <begin position="61"/>
        <end position="81"/>
    </location>
</feature>
<name>A0A7Y9IA43_9ACTN</name>
<accession>A0A7Y9IA43</accession>
<dbReference type="Proteomes" id="UP000569914">
    <property type="component" value="Unassembled WGS sequence"/>
</dbReference>
<keyword evidence="1" id="KW-1133">Transmembrane helix</keyword>
<feature type="transmembrane region" description="Helical" evidence="1">
    <location>
        <begin position="31"/>
        <end position="49"/>
    </location>
</feature>
<keyword evidence="3" id="KW-1185">Reference proteome</keyword>
<protein>
    <submittedName>
        <fullName evidence="2">Putative ABC-type sugar transport system permease subunit</fullName>
    </submittedName>
</protein>
<dbReference type="AlphaFoldDB" id="A0A7Y9IA43"/>
<gene>
    <name evidence="2" type="ORF">BKA15_004115</name>
</gene>
<organism evidence="2 3">
    <name type="scientific">Microlunatus parietis</name>
    <dbReference type="NCBI Taxonomy" id="682979"/>
    <lineage>
        <taxon>Bacteria</taxon>
        <taxon>Bacillati</taxon>
        <taxon>Actinomycetota</taxon>
        <taxon>Actinomycetes</taxon>
        <taxon>Propionibacteriales</taxon>
        <taxon>Propionibacteriaceae</taxon>
        <taxon>Microlunatus</taxon>
    </lineage>
</organism>
<sequence>MTDRSVEALAVPYDPTAAENRVTRRKQQLRARLISLVITLVIMTVFYVWRRDDLTGPWVIAIYAAVIVIALAWIVVCWVGLRLARQELAEVGQGLALRIDRTGVELAGTFVGWPQVAGLVVIKGGFLRAERLQLRRTDGEPVSVALEAMAVKPATIDQTARAYSAGRHGVDLSELDS</sequence>
<keyword evidence="2" id="KW-0762">Sugar transport</keyword>
<keyword evidence="2" id="KW-0813">Transport</keyword>
<evidence type="ECO:0000256" key="1">
    <source>
        <dbReference type="SAM" id="Phobius"/>
    </source>
</evidence>
<proteinExistence type="predicted"/>
<dbReference type="RefSeq" id="WP_179753819.1">
    <property type="nucleotide sequence ID" value="NZ_JACCBU010000001.1"/>
</dbReference>